<feature type="region of interest" description="Disordered" evidence="1">
    <location>
        <begin position="57"/>
        <end position="90"/>
    </location>
</feature>
<dbReference type="OrthoDB" id="8140771at2"/>
<proteinExistence type="predicted"/>
<feature type="region of interest" description="Disordered" evidence="1">
    <location>
        <begin position="119"/>
        <end position="183"/>
    </location>
</feature>
<feature type="compositionally biased region" description="Low complexity" evidence="1">
    <location>
        <begin position="125"/>
        <end position="139"/>
    </location>
</feature>
<dbReference type="EMBL" id="QNRK01000006">
    <property type="protein sequence ID" value="RBP16207.1"/>
    <property type="molecule type" value="Genomic_DNA"/>
</dbReference>
<dbReference type="Proteomes" id="UP000253529">
    <property type="component" value="Unassembled WGS sequence"/>
</dbReference>
<gene>
    <name evidence="2" type="ORF">DFR50_106169</name>
</gene>
<evidence type="ECO:0000313" key="2">
    <source>
        <dbReference type="EMBL" id="RBP16207.1"/>
    </source>
</evidence>
<dbReference type="RefSeq" id="WP_113888530.1">
    <property type="nucleotide sequence ID" value="NZ_QNRK01000006.1"/>
</dbReference>
<name>A0A366FNR5_9HYPH</name>
<feature type="compositionally biased region" description="Basic and acidic residues" evidence="1">
    <location>
        <begin position="168"/>
        <end position="183"/>
    </location>
</feature>
<keyword evidence="3" id="KW-1185">Reference proteome</keyword>
<evidence type="ECO:0000256" key="1">
    <source>
        <dbReference type="SAM" id="MobiDB-lite"/>
    </source>
</evidence>
<protein>
    <submittedName>
        <fullName evidence="2">Uncharacterized protein</fullName>
    </submittedName>
</protein>
<organism evidence="2 3">
    <name type="scientific">Roseiarcus fermentans</name>
    <dbReference type="NCBI Taxonomy" id="1473586"/>
    <lineage>
        <taxon>Bacteria</taxon>
        <taxon>Pseudomonadati</taxon>
        <taxon>Pseudomonadota</taxon>
        <taxon>Alphaproteobacteria</taxon>
        <taxon>Hyphomicrobiales</taxon>
        <taxon>Roseiarcaceae</taxon>
        <taxon>Roseiarcus</taxon>
    </lineage>
</organism>
<dbReference type="AlphaFoldDB" id="A0A366FNR5"/>
<sequence length="183" mass="18792">MAIEKRTYADAGRAKAAIDELSSSGFGEVQASFDPGRVTVSVDPPFGQGAKAARILDSHGPSKDLGAQEDSGPLGARPRSQDPATPLSNWLGLPVLLHGLSPLAPKALIADPAPLSTWLGWPTLGVGPARPVEPAAARPPGDEKAPASTPEAAAAPPTVAETPAAPVVEKERPSREKRQPDSP</sequence>
<accession>A0A366FNR5</accession>
<feature type="compositionally biased region" description="Low complexity" evidence="1">
    <location>
        <begin position="146"/>
        <end position="167"/>
    </location>
</feature>
<evidence type="ECO:0000313" key="3">
    <source>
        <dbReference type="Proteomes" id="UP000253529"/>
    </source>
</evidence>
<comment type="caution">
    <text evidence="2">The sequence shown here is derived from an EMBL/GenBank/DDBJ whole genome shotgun (WGS) entry which is preliminary data.</text>
</comment>
<reference evidence="2 3" key="1">
    <citation type="submission" date="2018-06" db="EMBL/GenBank/DDBJ databases">
        <title>Genomic Encyclopedia of Type Strains, Phase IV (KMG-IV): sequencing the most valuable type-strain genomes for metagenomic binning, comparative biology and taxonomic classification.</title>
        <authorList>
            <person name="Goeker M."/>
        </authorList>
    </citation>
    <scope>NUCLEOTIDE SEQUENCE [LARGE SCALE GENOMIC DNA]</scope>
    <source>
        <strain evidence="2 3">DSM 24875</strain>
    </source>
</reference>